<evidence type="ECO:0000313" key="1">
    <source>
        <dbReference type="EMBL" id="KAJ8685388.1"/>
    </source>
</evidence>
<proteinExistence type="predicted"/>
<protein>
    <submittedName>
        <fullName evidence="1">Uncharacterized protein</fullName>
    </submittedName>
</protein>
<organism evidence="1 2">
    <name type="scientific">Eretmocerus hayati</name>
    <dbReference type="NCBI Taxonomy" id="131215"/>
    <lineage>
        <taxon>Eukaryota</taxon>
        <taxon>Metazoa</taxon>
        <taxon>Ecdysozoa</taxon>
        <taxon>Arthropoda</taxon>
        <taxon>Hexapoda</taxon>
        <taxon>Insecta</taxon>
        <taxon>Pterygota</taxon>
        <taxon>Neoptera</taxon>
        <taxon>Endopterygota</taxon>
        <taxon>Hymenoptera</taxon>
        <taxon>Apocrita</taxon>
        <taxon>Proctotrupomorpha</taxon>
        <taxon>Chalcidoidea</taxon>
        <taxon>Aphelinidae</taxon>
        <taxon>Aphelininae</taxon>
        <taxon>Eretmocerus</taxon>
    </lineage>
</organism>
<reference evidence="1" key="1">
    <citation type="submission" date="2023-04" db="EMBL/GenBank/DDBJ databases">
        <title>A chromosome-level genome assembly of the parasitoid wasp Eretmocerus hayati.</title>
        <authorList>
            <person name="Zhong Y."/>
            <person name="Liu S."/>
            <person name="Liu Y."/>
        </authorList>
    </citation>
    <scope>NUCLEOTIDE SEQUENCE</scope>
    <source>
        <strain evidence="1">ZJU_SS_LIU_2023</strain>
    </source>
</reference>
<dbReference type="EMBL" id="CM056741">
    <property type="protein sequence ID" value="KAJ8685388.1"/>
    <property type="molecule type" value="Genomic_DNA"/>
</dbReference>
<comment type="caution">
    <text evidence="1">The sequence shown here is derived from an EMBL/GenBank/DDBJ whole genome shotgun (WGS) entry which is preliminary data.</text>
</comment>
<keyword evidence="2" id="KW-1185">Reference proteome</keyword>
<name>A0ACC2PPJ1_9HYME</name>
<evidence type="ECO:0000313" key="2">
    <source>
        <dbReference type="Proteomes" id="UP001239111"/>
    </source>
</evidence>
<accession>A0ACC2PPJ1</accession>
<gene>
    <name evidence="1" type="ORF">QAD02_021181</name>
</gene>
<dbReference type="Proteomes" id="UP001239111">
    <property type="component" value="Chromosome 1"/>
</dbReference>
<sequence length="350" mass="40502">MFSWAKTFDDTKSIHLHKFIQALHPIYTVPLPQDLERVVLPKAADIIVTENAKKRKSNTLWIQKLSVGNKDVLMSAIIARGQYIYVDFLVASQLGADFEKICKESCKTAVDLYNVRTYSIVHNTNIQLEKIEYSPGYFVFVCNSFDIFLDDLQKKHEPFETTYDKKHEIDEFYDILNNFSCMLKDNVTVNTATKLLIQFFLAQPNNISVAIEKIVQKFFTPFHFAAMYLNPNYKFLVRPQEKSQGFKYISNIMKEFNDLQGIQQYISGGEEFLDLFKKPEGCDEIDADEFWRIASLSYLDMARVGQNLLEIPAFPKLLNPVKVTSLTQHEYNELNSDSVILLLSTLFEEL</sequence>